<dbReference type="Proteomes" id="UP001275084">
    <property type="component" value="Unassembled WGS sequence"/>
</dbReference>
<gene>
    <name evidence="1" type="ORF">B0T25DRAFT_565534</name>
</gene>
<comment type="caution">
    <text evidence="1">The sequence shown here is derived from an EMBL/GenBank/DDBJ whole genome shotgun (WGS) entry which is preliminary data.</text>
</comment>
<dbReference type="EMBL" id="JAUIQD010000002">
    <property type="protein sequence ID" value="KAK3360652.1"/>
    <property type="molecule type" value="Genomic_DNA"/>
</dbReference>
<sequence>MDETELLGYSLSRSVNKLLDDVSAIVVPPALQTKKVKADGWVDAEVSTTLDSGGDNGPIQGSLFHDRLTTTVVAIPADITSNSTWTGLQTTFDFGPGIGISGSTKTSHYSNGNVLFYATVTNVGPPAARTPFGVVCPAPAADIVRNGTATSDELRENRSAILGGNLILYCNVRLNTNVEVVKQTIFQRIRCVPKLHVDIILIQINIQF</sequence>
<dbReference type="AlphaFoldDB" id="A0AAJ0MJ34"/>
<protein>
    <submittedName>
        <fullName evidence="1">Uncharacterized protein</fullName>
    </submittedName>
</protein>
<organism evidence="1 2">
    <name type="scientific">Lasiosphaeria hispida</name>
    <dbReference type="NCBI Taxonomy" id="260671"/>
    <lineage>
        <taxon>Eukaryota</taxon>
        <taxon>Fungi</taxon>
        <taxon>Dikarya</taxon>
        <taxon>Ascomycota</taxon>
        <taxon>Pezizomycotina</taxon>
        <taxon>Sordariomycetes</taxon>
        <taxon>Sordariomycetidae</taxon>
        <taxon>Sordariales</taxon>
        <taxon>Lasiosphaeriaceae</taxon>
        <taxon>Lasiosphaeria</taxon>
    </lineage>
</organism>
<evidence type="ECO:0000313" key="1">
    <source>
        <dbReference type="EMBL" id="KAK3360652.1"/>
    </source>
</evidence>
<reference evidence="1" key="2">
    <citation type="submission" date="2023-06" db="EMBL/GenBank/DDBJ databases">
        <authorList>
            <consortium name="Lawrence Berkeley National Laboratory"/>
            <person name="Haridas S."/>
            <person name="Hensen N."/>
            <person name="Bonometti L."/>
            <person name="Westerberg I."/>
            <person name="Brannstrom I.O."/>
            <person name="Guillou S."/>
            <person name="Cros-Aarteil S."/>
            <person name="Calhoun S."/>
            <person name="Kuo A."/>
            <person name="Mondo S."/>
            <person name="Pangilinan J."/>
            <person name="Riley R."/>
            <person name="Labutti K."/>
            <person name="Andreopoulos B."/>
            <person name="Lipzen A."/>
            <person name="Chen C."/>
            <person name="Yanf M."/>
            <person name="Daum C."/>
            <person name="Ng V."/>
            <person name="Clum A."/>
            <person name="Steindorff A."/>
            <person name="Ohm R."/>
            <person name="Martin F."/>
            <person name="Silar P."/>
            <person name="Natvig D."/>
            <person name="Lalanne C."/>
            <person name="Gautier V."/>
            <person name="Ament-Velasquez S.L."/>
            <person name="Kruys A."/>
            <person name="Hutchinson M.I."/>
            <person name="Powell A.J."/>
            <person name="Barry K."/>
            <person name="Miller A.N."/>
            <person name="Grigoriev I.V."/>
            <person name="Debuchy R."/>
            <person name="Gladieux P."/>
            <person name="Thoren M.H."/>
            <person name="Johannesson H."/>
        </authorList>
    </citation>
    <scope>NUCLEOTIDE SEQUENCE</scope>
    <source>
        <strain evidence="1">CBS 955.72</strain>
    </source>
</reference>
<accession>A0AAJ0MJ34</accession>
<evidence type="ECO:0000313" key="2">
    <source>
        <dbReference type="Proteomes" id="UP001275084"/>
    </source>
</evidence>
<proteinExistence type="predicted"/>
<name>A0AAJ0MJ34_9PEZI</name>
<reference evidence="1" key="1">
    <citation type="journal article" date="2023" name="Mol. Phylogenet. Evol.">
        <title>Genome-scale phylogeny and comparative genomics of the fungal order Sordariales.</title>
        <authorList>
            <person name="Hensen N."/>
            <person name="Bonometti L."/>
            <person name="Westerberg I."/>
            <person name="Brannstrom I.O."/>
            <person name="Guillou S."/>
            <person name="Cros-Aarteil S."/>
            <person name="Calhoun S."/>
            <person name="Haridas S."/>
            <person name="Kuo A."/>
            <person name="Mondo S."/>
            <person name="Pangilinan J."/>
            <person name="Riley R."/>
            <person name="LaButti K."/>
            <person name="Andreopoulos B."/>
            <person name="Lipzen A."/>
            <person name="Chen C."/>
            <person name="Yan M."/>
            <person name="Daum C."/>
            <person name="Ng V."/>
            <person name="Clum A."/>
            <person name="Steindorff A."/>
            <person name="Ohm R.A."/>
            <person name="Martin F."/>
            <person name="Silar P."/>
            <person name="Natvig D.O."/>
            <person name="Lalanne C."/>
            <person name="Gautier V."/>
            <person name="Ament-Velasquez S.L."/>
            <person name="Kruys A."/>
            <person name="Hutchinson M.I."/>
            <person name="Powell A.J."/>
            <person name="Barry K."/>
            <person name="Miller A.N."/>
            <person name="Grigoriev I.V."/>
            <person name="Debuchy R."/>
            <person name="Gladieux P."/>
            <person name="Hiltunen Thoren M."/>
            <person name="Johannesson H."/>
        </authorList>
    </citation>
    <scope>NUCLEOTIDE SEQUENCE</scope>
    <source>
        <strain evidence="1">CBS 955.72</strain>
    </source>
</reference>
<keyword evidence="2" id="KW-1185">Reference proteome</keyword>